<dbReference type="EMBL" id="LAZR01026486">
    <property type="protein sequence ID" value="KKL68575.1"/>
    <property type="molecule type" value="Genomic_DNA"/>
</dbReference>
<sequence>MCINTTHLTLQDVASFTLKNNPSKQFKERWGDEYVSGAMKLWDEVKECYSKN</sequence>
<name>A0A0F9GGK7_9ZZZZ</name>
<dbReference type="AlphaFoldDB" id="A0A0F9GGK7"/>
<proteinExistence type="predicted"/>
<protein>
    <submittedName>
        <fullName evidence="1">Uncharacterized protein</fullName>
    </submittedName>
</protein>
<comment type="caution">
    <text evidence="1">The sequence shown here is derived from an EMBL/GenBank/DDBJ whole genome shotgun (WGS) entry which is preliminary data.</text>
</comment>
<evidence type="ECO:0000313" key="1">
    <source>
        <dbReference type="EMBL" id="KKL68575.1"/>
    </source>
</evidence>
<gene>
    <name evidence="1" type="ORF">LCGC14_2123650</name>
</gene>
<accession>A0A0F9GGK7</accession>
<organism evidence="1">
    <name type="scientific">marine sediment metagenome</name>
    <dbReference type="NCBI Taxonomy" id="412755"/>
    <lineage>
        <taxon>unclassified sequences</taxon>
        <taxon>metagenomes</taxon>
        <taxon>ecological metagenomes</taxon>
    </lineage>
</organism>
<reference evidence="1" key="1">
    <citation type="journal article" date="2015" name="Nature">
        <title>Complex archaea that bridge the gap between prokaryotes and eukaryotes.</title>
        <authorList>
            <person name="Spang A."/>
            <person name="Saw J.H."/>
            <person name="Jorgensen S.L."/>
            <person name="Zaremba-Niedzwiedzka K."/>
            <person name="Martijn J."/>
            <person name="Lind A.E."/>
            <person name="van Eijk R."/>
            <person name="Schleper C."/>
            <person name="Guy L."/>
            <person name="Ettema T.J."/>
        </authorList>
    </citation>
    <scope>NUCLEOTIDE SEQUENCE</scope>
</reference>